<dbReference type="CDD" id="cd16917">
    <property type="entry name" value="HATPase_UhpB-NarQ-NarX-like"/>
    <property type="match status" value="1"/>
</dbReference>
<dbReference type="InterPro" id="IPR011712">
    <property type="entry name" value="Sig_transdc_His_kin_sub3_dim/P"/>
</dbReference>
<name>A0ABQ5R9C0_9ACTN</name>
<evidence type="ECO:0000256" key="9">
    <source>
        <dbReference type="SAM" id="Coils"/>
    </source>
</evidence>
<gene>
    <name evidence="12" type="ORF">Pa4123_74590</name>
</gene>
<dbReference type="Proteomes" id="UP001144280">
    <property type="component" value="Unassembled WGS sequence"/>
</dbReference>
<feature type="coiled-coil region" evidence="9">
    <location>
        <begin position="9"/>
        <end position="68"/>
    </location>
</feature>
<dbReference type="Gene3D" id="1.20.5.1930">
    <property type="match status" value="1"/>
</dbReference>
<proteinExistence type="predicted"/>
<feature type="domain" description="Signal transduction histidine kinase subgroup 3 dimerisation and phosphoacceptor" evidence="11">
    <location>
        <begin position="15"/>
        <end position="81"/>
    </location>
</feature>
<dbReference type="SUPFAM" id="SSF55874">
    <property type="entry name" value="ATPase domain of HSP90 chaperone/DNA topoisomerase II/histidine kinase"/>
    <property type="match status" value="1"/>
</dbReference>
<dbReference type="PANTHER" id="PTHR24421">
    <property type="entry name" value="NITRATE/NITRITE SENSOR PROTEIN NARX-RELATED"/>
    <property type="match status" value="1"/>
</dbReference>
<keyword evidence="5" id="KW-0547">Nucleotide-binding</keyword>
<evidence type="ECO:0000256" key="4">
    <source>
        <dbReference type="ARBA" id="ARBA00022679"/>
    </source>
</evidence>
<keyword evidence="8" id="KW-0902">Two-component regulatory system</keyword>
<keyword evidence="3" id="KW-0597">Phosphoprotein</keyword>
<evidence type="ECO:0000256" key="1">
    <source>
        <dbReference type="ARBA" id="ARBA00000085"/>
    </source>
</evidence>
<evidence type="ECO:0000256" key="8">
    <source>
        <dbReference type="ARBA" id="ARBA00023012"/>
    </source>
</evidence>
<keyword evidence="13" id="KW-1185">Reference proteome</keyword>
<dbReference type="Pfam" id="PF07730">
    <property type="entry name" value="HisKA_3"/>
    <property type="match status" value="1"/>
</dbReference>
<dbReference type="EC" id="2.7.13.3" evidence="2"/>
<sequence length="203" mass="21756">MRGSRVRVLEAGQRERQRLERDLHDGAQQRLIALSLDLGRLSARLGANHEAQGTLAKAKQEIAQSLDELRDVARGLHPAVLTGHGLPVALESLAARAAVPVRLTLRLNGRLAEQVEVAAYYVVCESLVNIDKHAHASSATVDLCHRDGQLVVEVVDDGTGGADTERGTGLRGLADRVEALGGRLRIWTPHGGGTRVRAEIPCG</sequence>
<dbReference type="Pfam" id="PF02518">
    <property type="entry name" value="HATPase_c"/>
    <property type="match status" value="1"/>
</dbReference>
<dbReference type="RefSeq" id="WP_281903677.1">
    <property type="nucleotide sequence ID" value="NZ_BSDI01000056.1"/>
</dbReference>
<dbReference type="PANTHER" id="PTHR24421:SF10">
    <property type="entry name" value="NITRATE_NITRITE SENSOR PROTEIN NARQ"/>
    <property type="match status" value="1"/>
</dbReference>
<organism evidence="12 13">
    <name type="scientific">Phytohabitans aurantiacus</name>
    <dbReference type="NCBI Taxonomy" id="3016789"/>
    <lineage>
        <taxon>Bacteria</taxon>
        <taxon>Bacillati</taxon>
        <taxon>Actinomycetota</taxon>
        <taxon>Actinomycetes</taxon>
        <taxon>Micromonosporales</taxon>
        <taxon>Micromonosporaceae</taxon>
    </lineage>
</organism>
<keyword evidence="4" id="KW-0808">Transferase</keyword>
<dbReference type="EMBL" id="BSDI01000056">
    <property type="protein sequence ID" value="GLI02181.1"/>
    <property type="molecule type" value="Genomic_DNA"/>
</dbReference>
<evidence type="ECO:0000256" key="2">
    <source>
        <dbReference type="ARBA" id="ARBA00012438"/>
    </source>
</evidence>
<evidence type="ECO:0000313" key="13">
    <source>
        <dbReference type="Proteomes" id="UP001144280"/>
    </source>
</evidence>
<evidence type="ECO:0000259" key="10">
    <source>
        <dbReference type="Pfam" id="PF02518"/>
    </source>
</evidence>
<dbReference type="InterPro" id="IPR036890">
    <property type="entry name" value="HATPase_C_sf"/>
</dbReference>
<keyword evidence="7" id="KW-0067">ATP-binding</keyword>
<keyword evidence="6" id="KW-0418">Kinase</keyword>
<dbReference type="Gene3D" id="3.30.565.10">
    <property type="entry name" value="Histidine kinase-like ATPase, C-terminal domain"/>
    <property type="match status" value="1"/>
</dbReference>
<feature type="domain" description="Histidine kinase/HSP90-like ATPase" evidence="10">
    <location>
        <begin position="116"/>
        <end position="201"/>
    </location>
</feature>
<accession>A0ABQ5R9C0</accession>
<dbReference type="InterPro" id="IPR003594">
    <property type="entry name" value="HATPase_dom"/>
</dbReference>
<protein>
    <recommendedName>
        <fullName evidence="2">histidine kinase</fullName>
        <ecNumber evidence="2">2.7.13.3</ecNumber>
    </recommendedName>
</protein>
<keyword evidence="9" id="KW-0175">Coiled coil</keyword>
<evidence type="ECO:0000259" key="11">
    <source>
        <dbReference type="Pfam" id="PF07730"/>
    </source>
</evidence>
<evidence type="ECO:0000313" key="12">
    <source>
        <dbReference type="EMBL" id="GLI02181.1"/>
    </source>
</evidence>
<reference evidence="12" key="1">
    <citation type="submission" date="2022-12" db="EMBL/GenBank/DDBJ databases">
        <title>New Phytohabitans aurantiacus sp. RD004123 nov., an actinomycete isolated from soil.</title>
        <authorList>
            <person name="Triningsih D.W."/>
            <person name="Harunari E."/>
            <person name="Igarashi Y."/>
        </authorList>
    </citation>
    <scope>NUCLEOTIDE SEQUENCE</scope>
    <source>
        <strain evidence="12">RD004123</strain>
    </source>
</reference>
<comment type="caution">
    <text evidence="12">The sequence shown here is derived from an EMBL/GenBank/DDBJ whole genome shotgun (WGS) entry which is preliminary data.</text>
</comment>
<comment type="catalytic activity">
    <reaction evidence="1">
        <text>ATP + protein L-histidine = ADP + protein N-phospho-L-histidine.</text>
        <dbReference type="EC" id="2.7.13.3"/>
    </reaction>
</comment>
<evidence type="ECO:0000256" key="6">
    <source>
        <dbReference type="ARBA" id="ARBA00022777"/>
    </source>
</evidence>
<evidence type="ECO:0000256" key="7">
    <source>
        <dbReference type="ARBA" id="ARBA00022840"/>
    </source>
</evidence>
<evidence type="ECO:0000256" key="3">
    <source>
        <dbReference type="ARBA" id="ARBA00022553"/>
    </source>
</evidence>
<dbReference type="InterPro" id="IPR050482">
    <property type="entry name" value="Sensor_HK_TwoCompSys"/>
</dbReference>
<evidence type="ECO:0000256" key="5">
    <source>
        <dbReference type="ARBA" id="ARBA00022741"/>
    </source>
</evidence>